<gene>
    <name evidence="2" type="ORF">LS80_002920</name>
</gene>
<feature type="transmembrane region" description="Helical" evidence="1">
    <location>
        <begin position="7"/>
        <end position="28"/>
    </location>
</feature>
<dbReference type="AlphaFoldDB" id="A0A4U8TFU4"/>
<evidence type="ECO:0000313" key="3">
    <source>
        <dbReference type="Proteomes" id="UP000029861"/>
    </source>
</evidence>
<feature type="transmembrane region" description="Helical" evidence="1">
    <location>
        <begin position="73"/>
        <end position="94"/>
    </location>
</feature>
<comment type="caution">
    <text evidence="2">The sequence shown here is derived from an EMBL/GenBank/DDBJ whole genome shotgun (WGS) entry which is preliminary data.</text>
</comment>
<keyword evidence="1" id="KW-0812">Transmembrane</keyword>
<evidence type="ECO:0000313" key="2">
    <source>
        <dbReference type="EMBL" id="TLD98965.1"/>
    </source>
</evidence>
<sequence>MTSNHDLRIFLGIWAGIFAIFLFSGVLLHDTCRIWAIVGLGVALALQVYPKVSTPLYIAQVKLGSVIGWCISRATLVVLYFCVFVPLGLVFRIIGRNVLGARLDKEKDSYLISRQKQPVSMKNQF</sequence>
<dbReference type="Proteomes" id="UP000029861">
    <property type="component" value="Unassembled WGS sequence"/>
</dbReference>
<keyword evidence="1" id="KW-1133">Transmembrane helix</keyword>
<protein>
    <recommendedName>
        <fullName evidence="4">SxtJ</fullName>
    </recommendedName>
</protein>
<keyword evidence="1" id="KW-0472">Membrane</keyword>
<accession>A0A4U8TFU4</accession>
<proteinExistence type="predicted"/>
<reference evidence="2 3" key="1">
    <citation type="journal article" date="2014" name="Genome Announc.">
        <title>Draft genome sequences of eight enterohepatic helicobacter species isolated from both laboratory and wild rodents.</title>
        <authorList>
            <person name="Sheh A."/>
            <person name="Shen Z."/>
            <person name="Fox J.G."/>
        </authorList>
    </citation>
    <scope>NUCLEOTIDE SEQUENCE [LARGE SCALE GENOMIC DNA]</scope>
    <source>
        <strain evidence="2 3">ATCC 49310</strain>
    </source>
</reference>
<name>A0A4U8TFU4_9HELI</name>
<evidence type="ECO:0000256" key="1">
    <source>
        <dbReference type="SAM" id="Phobius"/>
    </source>
</evidence>
<feature type="transmembrane region" description="Helical" evidence="1">
    <location>
        <begin position="34"/>
        <end position="52"/>
    </location>
</feature>
<evidence type="ECO:0008006" key="4">
    <source>
        <dbReference type="Google" id="ProtNLM"/>
    </source>
</evidence>
<dbReference type="RefSeq" id="WP_034317644.1">
    <property type="nucleotide sequence ID" value="NZ_FZNF01000004.1"/>
</dbReference>
<organism evidence="2 3">
    <name type="scientific">Helicobacter trogontum</name>
    <dbReference type="NCBI Taxonomy" id="50960"/>
    <lineage>
        <taxon>Bacteria</taxon>
        <taxon>Pseudomonadati</taxon>
        <taxon>Campylobacterota</taxon>
        <taxon>Epsilonproteobacteria</taxon>
        <taxon>Campylobacterales</taxon>
        <taxon>Helicobacteraceae</taxon>
        <taxon>Helicobacter</taxon>
    </lineage>
</organism>
<dbReference type="EMBL" id="JRPK02000006">
    <property type="protein sequence ID" value="TLD98965.1"/>
    <property type="molecule type" value="Genomic_DNA"/>
</dbReference>